<dbReference type="PANTHER" id="PTHR46797:SF23">
    <property type="entry name" value="HTH-TYPE TRANSCRIPTIONAL REGULATOR SUTR"/>
    <property type="match status" value="1"/>
</dbReference>
<dbReference type="EMBL" id="LJSG01000013">
    <property type="protein sequence ID" value="KPP91850.1"/>
    <property type="molecule type" value="Genomic_DNA"/>
</dbReference>
<dbReference type="GO" id="GO:0003677">
    <property type="term" value="F:DNA binding"/>
    <property type="evidence" value="ECO:0007669"/>
    <property type="project" value="UniProtKB-KW"/>
</dbReference>
<evidence type="ECO:0000259" key="4">
    <source>
        <dbReference type="PROSITE" id="PS50943"/>
    </source>
</evidence>
<keyword evidence="8" id="KW-1185">Reference proteome</keyword>
<dbReference type="Proteomes" id="UP000182045">
    <property type="component" value="Unassembled WGS sequence"/>
</dbReference>
<dbReference type="Pfam" id="PF09856">
    <property type="entry name" value="ScfRs"/>
    <property type="match status" value="1"/>
</dbReference>
<dbReference type="STRING" id="1666912.Ga0058931_2358"/>
<accession>A0A0P7W563</accession>
<sequence length="439" mass="47181">MSRSALTGTRIRARRTLRGIRQTDLAREVGVSPSYLNLIEHNRRKVSAPLLSALAQALGVSSDALVEDSDTQLVEGARAAALRSDTELGELERIDDLIGRFPGWAKVLADTHARVEGLERVVEQLSDRMTHDPYLADALHEIISAVTSVQSTAAILNDDEALAPEWQDRFHRNILTDSGRLAEGAVALVNYIDNAKTGETGIASPQEEVEAWLAREGYHPPLIEGSTLDGAEAYLSGQIELASGASRQLAMAWLVQMQADAQAVPRAALHTALGTHGVAPDLLAAEFGCGLDVVLRRLAHLPPDLARAHDVPPLGLAICDMSGTLLFRRPVEGFPYPRFSGGCPLWPLYQALRQPHVPLRARLLTAGRTGRRFTAFAVACVHGLTRMDLPPVLRATMLLVPEADQADGASVLAVGASCRTCPQLDCAARREPSILATGG</sequence>
<protein>
    <submittedName>
        <fullName evidence="6">Putative transcriptional regulator</fullName>
    </submittedName>
</protein>
<dbReference type="Proteomes" id="UP000050413">
    <property type="component" value="Unassembled WGS sequence"/>
</dbReference>
<dbReference type="EMBL" id="FBYC01000004">
    <property type="protein sequence ID" value="CUX82410.1"/>
    <property type="molecule type" value="Genomic_DNA"/>
</dbReference>
<feature type="domain" description="HTH cro/C1-type" evidence="4">
    <location>
        <begin position="11"/>
        <end position="65"/>
    </location>
</feature>
<dbReference type="RefSeq" id="WP_072246496.1">
    <property type="nucleotide sequence ID" value="NZ_FBYC01000004.1"/>
</dbReference>
<keyword evidence="2" id="KW-0238">DNA-binding</keyword>
<dbReference type="GO" id="GO:0005829">
    <property type="term" value="C:cytosol"/>
    <property type="evidence" value="ECO:0007669"/>
    <property type="project" value="TreeGrafter"/>
</dbReference>
<evidence type="ECO:0000313" key="7">
    <source>
        <dbReference type="Proteomes" id="UP000050413"/>
    </source>
</evidence>
<dbReference type="Gene3D" id="1.10.260.40">
    <property type="entry name" value="lambda repressor-like DNA-binding domains"/>
    <property type="match status" value="1"/>
</dbReference>
<dbReference type="PROSITE" id="PS50943">
    <property type="entry name" value="HTH_CROC1"/>
    <property type="match status" value="1"/>
</dbReference>
<dbReference type="OrthoDB" id="7790108at2"/>
<dbReference type="InterPro" id="IPR010982">
    <property type="entry name" value="Lambda_DNA-bd_dom_sf"/>
</dbReference>
<dbReference type="InterPro" id="IPR050807">
    <property type="entry name" value="TransReg_Diox_bact_type"/>
</dbReference>
<name>A0A0P7W563_9RHOB</name>
<evidence type="ECO:0000313" key="5">
    <source>
        <dbReference type="EMBL" id="CUX82410.1"/>
    </source>
</evidence>
<evidence type="ECO:0000256" key="2">
    <source>
        <dbReference type="ARBA" id="ARBA00023125"/>
    </source>
</evidence>
<dbReference type="SUPFAM" id="SSF47413">
    <property type="entry name" value="lambda repressor-like DNA-binding domains"/>
    <property type="match status" value="1"/>
</dbReference>
<comment type="caution">
    <text evidence="6">The sequence shown here is derived from an EMBL/GenBank/DDBJ whole genome shotgun (WGS) entry which is preliminary data.</text>
</comment>
<evidence type="ECO:0000313" key="8">
    <source>
        <dbReference type="Proteomes" id="UP000182045"/>
    </source>
</evidence>
<dbReference type="PATRIC" id="fig|1666912.4.peg.1482"/>
<keyword evidence="3" id="KW-0804">Transcription</keyword>
<keyword evidence="1" id="KW-0805">Transcription regulation</keyword>
<reference evidence="6 7" key="1">
    <citation type="submission" date="2015-09" db="EMBL/GenBank/DDBJ databases">
        <title>Identification and resolution of microdiversity through metagenomic sequencing of parallel consortia.</title>
        <authorList>
            <person name="Nelson W.C."/>
            <person name="Romine M.F."/>
            <person name="Lindemann S.R."/>
        </authorList>
    </citation>
    <scope>NUCLEOTIDE SEQUENCE [LARGE SCALE GENOMIC DNA]</scope>
    <source>
        <strain evidence="6">HL-91</strain>
    </source>
</reference>
<dbReference type="AlphaFoldDB" id="A0A0P7W563"/>
<organism evidence="6 7">
    <name type="scientific">Roseibaca calidilacus</name>
    <dbReference type="NCBI Taxonomy" id="1666912"/>
    <lineage>
        <taxon>Bacteria</taxon>
        <taxon>Pseudomonadati</taxon>
        <taxon>Pseudomonadota</taxon>
        <taxon>Alphaproteobacteria</taxon>
        <taxon>Rhodobacterales</taxon>
        <taxon>Paracoccaceae</taxon>
        <taxon>Roseinatronobacter</taxon>
    </lineage>
</organism>
<evidence type="ECO:0000256" key="1">
    <source>
        <dbReference type="ARBA" id="ARBA00023015"/>
    </source>
</evidence>
<dbReference type="GO" id="GO:0003700">
    <property type="term" value="F:DNA-binding transcription factor activity"/>
    <property type="evidence" value="ECO:0007669"/>
    <property type="project" value="TreeGrafter"/>
</dbReference>
<dbReference type="PANTHER" id="PTHR46797">
    <property type="entry name" value="HTH-TYPE TRANSCRIPTIONAL REGULATOR"/>
    <property type="match status" value="1"/>
</dbReference>
<dbReference type="InterPro" id="IPR001387">
    <property type="entry name" value="Cro/C1-type_HTH"/>
</dbReference>
<dbReference type="SMART" id="SM00530">
    <property type="entry name" value="HTH_XRE"/>
    <property type="match status" value="1"/>
</dbReference>
<reference evidence="5 8" key="2">
    <citation type="submission" date="2016-01" db="EMBL/GenBank/DDBJ databases">
        <authorList>
            <person name="Varghese N."/>
        </authorList>
    </citation>
    <scope>NUCLEOTIDE SEQUENCE [LARGE SCALE GENOMIC DNA]</scope>
    <source>
        <strain evidence="5 8">HL-91</strain>
    </source>
</reference>
<proteinExistence type="predicted"/>
<dbReference type="InterPro" id="IPR018653">
    <property type="entry name" value="ScfR_C"/>
</dbReference>
<evidence type="ECO:0000313" key="6">
    <source>
        <dbReference type="EMBL" id="KPP91850.1"/>
    </source>
</evidence>
<evidence type="ECO:0000256" key="3">
    <source>
        <dbReference type="ARBA" id="ARBA00023163"/>
    </source>
</evidence>
<dbReference type="Pfam" id="PF01381">
    <property type="entry name" value="HTH_3"/>
    <property type="match status" value="1"/>
</dbReference>
<dbReference type="CDD" id="cd00093">
    <property type="entry name" value="HTH_XRE"/>
    <property type="match status" value="1"/>
</dbReference>
<gene>
    <name evidence="5" type="ORF">Ga0058931_2358</name>
    <name evidence="6" type="ORF">HLUCCA05_01665</name>
</gene>